<dbReference type="InterPro" id="IPR040382">
    <property type="entry name" value="NOL10/Enp2"/>
</dbReference>
<gene>
    <name evidence="2" type="ORF">Clacol_004643</name>
</gene>
<accession>A0AAV5A9N2</accession>
<dbReference type="PANTHER" id="PTHR14927:SF0">
    <property type="entry name" value="NUCLEOLAR PROTEIN 10"/>
    <property type="match status" value="1"/>
</dbReference>
<feature type="region of interest" description="Disordered" evidence="1">
    <location>
        <begin position="219"/>
        <end position="277"/>
    </location>
</feature>
<dbReference type="GO" id="GO:0000462">
    <property type="term" value="P:maturation of SSU-rRNA from tricistronic rRNA transcript (SSU-rRNA, 5.8S rRNA, LSU-rRNA)"/>
    <property type="evidence" value="ECO:0007669"/>
    <property type="project" value="TreeGrafter"/>
</dbReference>
<name>A0AAV5A9N2_9AGAM</name>
<dbReference type="EMBL" id="BPWL01000005">
    <property type="protein sequence ID" value="GJJ10417.1"/>
    <property type="molecule type" value="Genomic_DNA"/>
</dbReference>
<evidence type="ECO:0000313" key="3">
    <source>
        <dbReference type="Proteomes" id="UP001050691"/>
    </source>
</evidence>
<dbReference type="GO" id="GO:0032040">
    <property type="term" value="C:small-subunit processome"/>
    <property type="evidence" value="ECO:0007669"/>
    <property type="project" value="TreeGrafter"/>
</dbReference>
<dbReference type="Proteomes" id="UP001050691">
    <property type="component" value="Unassembled WGS sequence"/>
</dbReference>
<dbReference type="PANTHER" id="PTHR14927">
    <property type="entry name" value="NUCLEOLAR PROTEIN 10"/>
    <property type="match status" value="1"/>
</dbReference>
<keyword evidence="3" id="KW-1185">Reference proteome</keyword>
<proteinExistence type="predicted"/>
<feature type="compositionally biased region" description="Acidic residues" evidence="1">
    <location>
        <begin position="258"/>
        <end position="267"/>
    </location>
</feature>
<protein>
    <submittedName>
        <fullName evidence="2">Uncharacterized protein</fullName>
    </submittedName>
</protein>
<reference evidence="2" key="1">
    <citation type="submission" date="2021-10" db="EMBL/GenBank/DDBJ databases">
        <title>De novo Genome Assembly of Clathrus columnatus (Basidiomycota, Fungi) Using Illumina and Nanopore Sequence Data.</title>
        <authorList>
            <person name="Ogiso-Tanaka E."/>
            <person name="Itagaki H."/>
            <person name="Hosoya T."/>
            <person name="Hosaka K."/>
        </authorList>
    </citation>
    <scope>NUCLEOTIDE SEQUENCE</scope>
    <source>
        <strain evidence="2">MO-923</strain>
    </source>
</reference>
<dbReference type="AlphaFoldDB" id="A0AAV5A9N2"/>
<sequence>MKDQGYGLLVKCLGWIEDGSRIASDGGMVISADKKIVEIWDRNSAHINFASMTPSIVRNHLHHIPGSGLIMLANERIQMNAYYIPQLGPAPKWCSFLDNITEDQTGRNWGWIIWWTLLRSNHTCTVTFYLKLYDTARVISNPYIHEEHREKTVKEKLEKLSETRIRTRKDAPKVNKILAEKIRREEEFKRCRRTNGVTTITPTTDERSKALFEDHEFEAEADTNTNEYKTAVDDEEDKCEKLSSNDDMNNSESKSGSEEDSESDDDSTNSSDASSLH</sequence>
<organism evidence="2 3">
    <name type="scientific">Clathrus columnatus</name>
    <dbReference type="NCBI Taxonomy" id="1419009"/>
    <lineage>
        <taxon>Eukaryota</taxon>
        <taxon>Fungi</taxon>
        <taxon>Dikarya</taxon>
        <taxon>Basidiomycota</taxon>
        <taxon>Agaricomycotina</taxon>
        <taxon>Agaricomycetes</taxon>
        <taxon>Phallomycetidae</taxon>
        <taxon>Phallales</taxon>
        <taxon>Clathraceae</taxon>
        <taxon>Clathrus</taxon>
    </lineage>
</organism>
<feature type="compositionally biased region" description="Low complexity" evidence="1">
    <location>
        <begin position="268"/>
        <end position="277"/>
    </location>
</feature>
<dbReference type="GO" id="GO:0030686">
    <property type="term" value="C:90S preribosome"/>
    <property type="evidence" value="ECO:0007669"/>
    <property type="project" value="TreeGrafter"/>
</dbReference>
<comment type="caution">
    <text evidence="2">The sequence shown here is derived from an EMBL/GenBank/DDBJ whole genome shotgun (WGS) entry which is preliminary data.</text>
</comment>
<evidence type="ECO:0000313" key="2">
    <source>
        <dbReference type="EMBL" id="GJJ10417.1"/>
    </source>
</evidence>
<evidence type="ECO:0000256" key="1">
    <source>
        <dbReference type="SAM" id="MobiDB-lite"/>
    </source>
</evidence>